<dbReference type="InterPro" id="IPR020189">
    <property type="entry name" value="IF5A_C"/>
</dbReference>
<dbReference type="GO" id="GO:0005737">
    <property type="term" value="C:cytoplasm"/>
    <property type="evidence" value="ECO:0007669"/>
    <property type="project" value="UniProtKB-SubCell"/>
</dbReference>
<evidence type="ECO:0000256" key="7">
    <source>
        <dbReference type="ARBA" id="ARBA00023071"/>
    </source>
</evidence>
<comment type="subcellular location">
    <subcellularLocation>
        <location evidence="1">Cytoplasm</location>
    </subcellularLocation>
</comment>
<evidence type="ECO:0000313" key="10">
    <source>
        <dbReference type="EMBL" id="KAG0255256.1"/>
    </source>
</evidence>
<keyword evidence="4" id="KW-0251">Elongation factor</keyword>
<dbReference type="PANTHER" id="PTHR11673">
    <property type="entry name" value="TRANSLATION INITIATION FACTOR 5A FAMILY MEMBER"/>
    <property type="match status" value="1"/>
</dbReference>
<dbReference type="GO" id="GO:0003723">
    <property type="term" value="F:RNA binding"/>
    <property type="evidence" value="ECO:0007669"/>
    <property type="project" value="UniProtKB-KW"/>
</dbReference>
<dbReference type="NCBIfam" id="TIGR00037">
    <property type="entry name" value="eIF_5A"/>
    <property type="match status" value="1"/>
</dbReference>
<keyword evidence="3" id="KW-0963">Cytoplasm</keyword>
<dbReference type="Gene3D" id="2.40.50.140">
    <property type="entry name" value="Nucleic acid-binding proteins"/>
    <property type="match status" value="1"/>
</dbReference>
<comment type="function">
    <text evidence="8">Translation factor that promotes translation elongation and termination, particularly upon ribosome stalling at specific amino acid sequence contexts. Binds between the exit (E) and peptidyl (P) site of the ribosome and promotes rescue of stalled ribosome: specifically required for efficient translation of polyproline-containing peptides as well as other motifs that stall the ribosome. Acts as ribosome quality control (RQC) cofactor by joining the RQC complex to facilitate peptidyl transfer during CAT tailing step.</text>
</comment>
<keyword evidence="11" id="KW-1185">Reference proteome</keyword>
<evidence type="ECO:0000256" key="3">
    <source>
        <dbReference type="ARBA" id="ARBA00022490"/>
    </source>
</evidence>
<evidence type="ECO:0000313" key="11">
    <source>
        <dbReference type="Proteomes" id="UP001194580"/>
    </source>
</evidence>
<organism evidence="10 11">
    <name type="scientific">Linnemannia exigua</name>
    <dbReference type="NCBI Taxonomy" id="604196"/>
    <lineage>
        <taxon>Eukaryota</taxon>
        <taxon>Fungi</taxon>
        <taxon>Fungi incertae sedis</taxon>
        <taxon>Mucoromycota</taxon>
        <taxon>Mortierellomycotina</taxon>
        <taxon>Mortierellomycetes</taxon>
        <taxon>Mortierellales</taxon>
        <taxon>Mortierellaceae</taxon>
        <taxon>Linnemannia</taxon>
    </lineage>
</organism>
<dbReference type="GO" id="GO:0045901">
    <property type="term" value="P:positive regulation of translational elongation"/>
    <property type="evidence" value="ECO:0007669"/>
    <property type="project" value="UniProtKB-UniRule"/>
</dbReference>
<dbReference type="GO" id="GO:0045905">
    <property type="term" value="P:positive regulation of translational termination"/>
    <property type="evidence" value="ECO:0007669"/>
    <property type="project" value="UniProtKB-UniRule"/>
</dbReference>
<dbReference type="Pfam" id="PF01287">
    <property type="entry name" value="eIF-5a"/>
    <property type="match status" value="1"/>
</dbReference>
<dbReference type="Pfam" id="PF21485">
    <property type="entry name" value="IF5A-like_N"/>
    <property type="match status" value="1"/>
</dbReference>
<evidence type="ECO:0000256" key="6">
    <source>
        <dbReference type="ARBA" id="ARBA00022917"/>
    </source>
</evidence>
<dbReference type="SUPFAM" id="SSF50249">
    <property type="entry name" value="Nucleic acid-binding proteins"/>
    <property type="match status" value="1"/>
</dbReference>
<keyword evidence="7 8" id="KW-0385">Hypusine</keyword>
<dbReference type="InterPro" id="IPR048670">
    <property type="entry name" value="IF5A-like_N"/>
</dbReference>
<dbReference type="InterPro" id="IPR001884">
    <property type="entry name" value="IF5A-like"/>
</dbReference>
<dbReference type="GO" id="GO:0043022">
    <property type="term" value="F:ribosome binding"/>
    <property type="evidence" value="ECO:0007669"/>
    <property type="project" value="UniProtKB-UniRule"/>
</dbReference>
<feature type="domain" description="Translation initiation factor 5A C-terminal" evidence="9">
    <location>
        <begin position="86"/>
        <end position="155"/>
    </location>
</feature>
<dbReference type="AlphaFoldDB" id="A0AAD4D1V3"/>
<dbReference type="InterPro" id="IPR008991">
    <property type="entry name" value="Translation_prot_SH3-like_sf"/>
</dbReference>
<dbReference type="PIRSF" id="PIRSF003025">
    <property type="entry name" value="eIF5A"/>
    <property type="match status" value="1"/>
</dbReference>
<comment type="PTM">
    <text evidence="8">eIF-5A seems to be the only eukaryotic protein to have a hypusine residue which is a post-translational modification of a lysine by the addition of a butylamino group.</text>
</comment>
<name>A0AAD4D1V3_9FUNG</name>
<proteinExistence type="inferred from homology"/>
<dbReference type="GO" id="GO:0003746">
    <property type="term" value="F:translation elongation factor activity"/>
    <property type="evidence" value="ECO:0007669"/>
    <property type="project" value="UniProtKB-UniRule"/>
</dbReference>
<dbReference type="GO" id="GO:0006452">
    <property type="term" value="P:translational frameshifting"/>
    <property type="evidence" value="ECO:0007669"/>
    <property type="project" value="UniProtKB-ARBA"/>
</dbReference>
<dbReference type="FunFam" id="2.40.50.140:FF:000034">
    <property type="entry name" value="Eukaryotic translation initiation factor 5A"/>
    <property type="match status" value="1"/>
</dbReference>
<dbReference type="GO" id="GO:0003743">
    <property type="term" value="F:translation initiation factor activity"/>
    <property type="evidence" value="ECO:0007669"/>
    <property type="project" value="UniProtKB-KW"/>
</dbReference>
<evidence type="ECO:0000256" key="2">
    <source>
        <dbReference type="ARBA" id="ARBA00006016"/>
    </source>
</evidence>
<dbReference type="SMART" id="SM01376">
    <property type="entry name" value="eIF-5a"/>
    <property type="match status" value="1"/>
</dbReference>
<evidence type="ECO:0000259" key="9">
    <source>
        <dbReference type="SMART" id="SM01376"/>
    </source>
</evidence>
<protein>
    <recommendedName>
        <fullName evidence="8">Eukaryotic translation initiation factor 5A</fullName>
        <shortName evidence="8">eIF-5A</shortName>
    </recommendedName>
</protein>
<evidence type="ECO:0000256" key="4">
    <source>
        <dbReference type="ARBA" id="ARBA00022768"/>
    </source>
</evidence>
<comment type="caution">
    <text evidence="10">The sequence shown here is derived from an EMBL/GenBank/DDBJ whole genome shotgun (WGS) entry which is preliminary data.</text>
</comment>
<dbReference type="Gene3D" id="2.30.30.30">
    <property type="match status" value="1"/>
</dbReference>
<dbReference type="InterPro" id="IPR012340">
    <property type="entry name" value="NA-bd_OB-fold"/>
</dbReference>
<keyword evidence="10" id="KW-0396">Initiation factor</keyword>
<gene>
    <name evidence="10" type="primary">TIF51_1</name>
    <name evidence="10" type="ORF">BGZ95_005816</name>
</gene>
<keyword evidence="5" id="KW-0694">RNA-binding</keyword>
<keyword evidence="6 8" id="KW-0648">Protein biosynthesis</keyword>
<evidence type="ECO:0000256" key="8">
    <source>
        <dbReference type="RuleBase" id="RU362005"/>
    </source>
</evidence>
<comment type="similarity">
    <text evidence="2 8">Belongs to the eIF-5A family.</text>
</comment>
<dbReference type="FunFam" id="2.30.30.30:FF:000007">
    <property type="entry name" value="Eukaryotic translation initiation factor 5A"/>
    <property type="match status" value="1"/>
</dbReference>
<reference evidence="10" key="1">
    <citation type="journal article" date="2020" name="Fungal Divers.">
        <title>Resolving the Mortierellaceae phylogeny through synthesis of multi-gene phylogenetics and phylogenomics.</title>
        <authorList>
            <person name="Vandepol N."/>
            <person name="Liber J."/>
            <person name="Desiro A."/>
            <person name="Na H."/>
            <person name="Kennedy M."/>
            <person name="Barry K."/>
            <person name="Grigoriev I.V."/>
            <person name="Miller A.N."/>
            <person name="O'Donnell K."/>
            <person name="Stajich J.E."/>
            <person name="Bonito G."/>
        </authorList>
    </citation>
    <scope>NUCLEOTIDE SEQUENCE</scope>
    <source>
        <strain evidence="10">NRRL 28262</strain>
    </source>
</reference>
<evidence type="ECO:0000256" key="1">
    <source>
        <dbReference type="ARBA" id="ARBA00004496"/>
    </source>
</evidence>
<dbReference type="InterPro" id="IPR014722">
    <property type="entry name" value="Rib_uL2_dom2"/>
</dbReference>
<accession>A0AAD4D1V3</accession>
<dbReference type="EMBL" id="JAAAIL010002691">
    <property type="protein sequence ID" value="KAG0255256.1"/>
    <property type="molecule type" value="Genomic_DNA"/>
</dbReference>
<dbReference type="Proteomes" id="UP001194580">
    <property type="component" value="Unassembled WGS sequence"/>
</dbReference>
<sequence length="162" mass="17714">MGSDHDDEFRNDSSAGASLTYPIQCSALRKNGYVVIKDRPCKIVEISTSQAGKHGHAKVHLFGIDIFKGVTLDILSSSTHSMDIPVIRCEEFVILDIETDGGFLSLISQNGVPKDDVKIPEGDLRVDMMSDFRNGKDIVVTVIAAMGEEAAVSYKAEHKIEF</sequence>
<evidence type="ECO:0000256" key="5">
    <source>
        <dbReference type="ARBA" id="ARBA00022884"/>
    </source>
</evidence>
<dbReference type="SUPFAM" id="SSF50104">
    <property type="entry name" value="Translation proteins SH3-like domain"/>
    <property type="match status" value="1"/>
</dbReference>